<gene>
    <name evidence="2" type="ORF">B0X71_03250</name>
</gene>
<evidence type="ECO:0000313" key="2">
    <source>
        <dbReference type="EMBL" id="AQQ52224.1"/>
    </source>
</evidence>
<dbReference type="SUPFAM" id="SSF103473">
    <property type="entry name" value="MFS general substrate transporter"/>
    <property type="match status" value="1"/>
</dbReference>
<organism evidence="2 3">
    <name type="scientific">Planococcus lenghuensis</name>
    <dbReference type="NCBI Taxonomy" id="2213202"/>
    <lineage>
        <taxon>Bacteria</taxon>
        <taxon>Bacillati</taxon>
        <taxon>Bacillota</taxon>
        <taxon>Bacilli</taxon>
        <taxon>Bacillales</taxon>
        <taxon>Caryophanaceae</taxon>
        <taxon>Planococcus</taxon>
    </lineage>
</organism>
<dbReference type="EMBL" id="CP019640">
    <property type="protein sequence ID" value="AQQ52224.1"/>
    <property type="molecule type" value="Genomic_DNA"/>
</dbReference>
<proteinExistence type="predicted"/>
<dbReference type="OrthoDB" id="9928713at2"/>
<keyword evidence="1" id="KW-1133">Transmembrane helix</keyword>
<feature type="transmembrane region" description="Helical" evidence="1">
    <location>
        <begin position="74"/>
        <end position="92"/>
    </location>
</feature>
<reference evidence="2 3" key="1">
    <citation type="submission" date="2017-02" db="EMBL/GenBank/DDBJ databases">
        <title>The complete genomic sequence of a novel cold adapted crude oil-degrading bacterium Planococcus qaidamina Y42.</title>
        <authorList>
            <person name="Yang R."/>
        </authorList>
    </citation>
    <scope>NUCLEOTIDE SEQUENCE [LARGE SCALE GENOMIC DNA]</scope>
    <source>
        <strain evidence="2 3">Y42</strain>
    </source>
</reference>
<protein>
    <recommendedName>
        <fullName evidence="4">DUF3899 domain-containing protein</fullName>
    </recommendedName>
</protein>
<name>A0A1Q2KVT6_9BACL</name>
<dbReference type="InterPro" id="IPR036259">
    <property type="entry name" value="MFS_trans_sf"/>
</dbReference>
<accession>A0A1Q2KVT6</accession>
<dbReference type="AlphaFoldDB" id="A0A1Q2KVT6"/>
<keyword evidence="1" id="KW-0812">Transmembrane</keyword>
<dbReference type="Proteomes" id="UP000188184">
    <property type="component" value="Chromosome"/>
</dbReference>
<keyword evidence="1" id="KW-0472">Membrane</keyword>
<keyword evidence="3" id="KW-1185">Reference proteome</keyword>
<dbReference type="Gene3D" id="1.20.1250.20">
    <property type="entry name" value="MFS general substrate transporter like domains"/>
    <property type="match status" value="1"/>
</dbReference>
<feature type="transmembrane region" description="Helical" evidence="1">
    <location>
        <begin position="26"/>
        <end position="45"/>
    </location>
</feature>
<dbReference type="Pfam" id="PF17247">
    <property type="entry name" value="DUF5316"/>
    <property type="match status" value="1"/>
</dbReference>
<evidence type="ECO:0008006" key="4">
    <source>
        <dbReference type="Google" id="ProtNLM"/>
    </source>
</evidence>
<evidence type="ECO:0000256" key="1">
    <source>
        <dbReference type="SAM" id="Phobius"/>
    </source>
</evidence>
<evidence type="ECO:0000313" key="3">
    <source>
        <dbReference type="Proteomes" id="UP000188184"/>
    </source>
</evidence>
<dbReference type="KEGG" id="pmar:B0X71_03250"/>
<sequence>MKSFLIGLVVALAALLIGYLADDWSLAYWIAGAVGLLALLWEGLIASRRSSSARSTSSEKRREQREKLAKMRRAFYFALPNLIVAIIALMIFE</sequence>
<dbReference type="InterPro" id="IPR035167">
    <property type="entry name" value="DUF5316"/>
</dbReference>
<dbReference type="RefSeq" id="WP_077588097.1">
    <property type="nucleotide sequence ID" value="NZ_CP019640.1"/>
</dbReference>